<accession>A0A6C7E4I3</accession>
<dbReference type="AlphaFoldDB" id="A0A6C7E4I3"/>
<name>A0A6C7E4I3_ILUCY</name>
<reference evidence="1 2" key="1">
    <citation type="journal article" date="2013" name="Int. J. Syst. Evol. Microbiol.">
        <title>Ilumatobacter nonamiense sp. nov. and Ilumatobacter coccineum sp. nov., isolated from seashore sand.</title>
        <authorList>
            <person name="Matsumoto A."/>
            <person name="Kasai H."/>
            <person name="Matsuo Y."/>
            <person name="Shizuri Y."/>
            <person name="Ichikawa N."/>
            <person name="Fujita N."/>
            <person name="Omura S."/>
            <person name="Takahashi Y."/>
        </authorList>
    </citation>
    <scope>NUCLEOTIDE SEQUENCE [LARGE SCALE GENOMIC DNA]</scope>
    <source>
        <strain evidence="2">NBRC 103263 / KCTC 29153 / YM16-304</strain>
    </source>
</reference>
<organism evidence="1 2">
    <name type="scientific">Ilumatobacter coccineus (strain NBRC 103263 / KCTC 29153 / YM16-304)</name>
    <dbReference type="NCBI Taxonomy" id="1313172"/>
    <lineage>
        <taxon>Bacteria</taxon>
        <taxon>Bacillati</taxon>
        <taxon>Actinomycetota</taxon>
        <taxon>Acidimicrobiia</taxon>
        <taxon>Acidimicrobiales</taxon>
        <taxon>Ilumatobacteraceae</taxon>
        <taxon>Ilumatobacter</taxon>
    </lineage>
</organism>
<evidence type="ECO:0000313" key="2">
    <source>
        <dbReference type="Proteomes" id="UP000011863"/>
    </source>
</evidence>
<dbReference type="OrthoDB" id="4753671at2"/>
<dbReference type="RefSeq" id="WP_015440777.1">
    <property type="nucleotide sequence ID" value="NC_020520.1"/>
</dbReference>
<gene>
    <name evidence="1" type="ORF">YM304_12160</name>
</gene>
<dbReference type="KEGG" id="aym:YM304_12160"/>
<evidence type="ECO:0000313" key="1">
    <source>
        <dbReference type="EMBL" id="BAN01530.1"/>
    </source>
</evidence>
<dbReference type="EMBL" id="AP012057">
    <property type="protein sequence ID" value="BAN01530.1"/>
    <property type="molecule type" value="Genomic_DNA"/>
</dbReference>
<proteinExistence type="predicted"/>
<keyword evidence="2" id="KW-1185">Reference proteome</keyword>
<protein>
    <submittedName>
        <fullName evidence="1">Uncharacterized protein</fullName>
    </submittedName>
</protein>
<dbReference type="Proteomes" id="UP000011863">
    <property type="component" value="Chromosome"/>
</dbReference>
<sequence length="206" mass="22962">MTGEMFEYDGPRAAELLDLFAMQSDLIESHGCFRWLESCEALDAEWPDGLPGLDRELLVGSIWTSGLIRYRRSFTSGKAATGTGQRARLHDLLDGWDYGSDAMHQELLRHASRRIAHRADHDGFGGEVNILLSGRSDSEPVVVSLSTLEELPPTGIALTPVVDHLESLLERTEASLAEKESELKIDLQSRLDWCQEQVRSQGSVKR</sequence>